<comment type="caution">
    <text evidence="2">The sequence shown here is derived from an EMBL/GenBank/DDBJ whole genome shotgun (WGS) entry which is preliminary data.</text>
</comment>
<keyword evidence="1" id="KW-0732">Signal</keyword>
<accession>A0A5C5X5V4</accession>
<dbReference type="SUPFAM" id="SSF69318">
    <property type="entry name" value="Integrin alpha N-terminal domain"/>
    <property type="match status" value="1"/>
</dbReference>
<dbReference type="Pfam" id="PF13517">
    <property type="entry name" value="FG-GAP_3"/>
    <property type="match status" value="2"/>
</dbReference>
<gene>
    <name evidence="2" type="ORF">KOR42_09370</name>
</gene>
<protein>
    <submittedName>
        <fullName evidence="2">FG-GAP repeat protein</fullName>
    </submittedName>
</protein>
<evidence type="ECO:0000313" key="3">
    <source>
        <dbReference type="Proteomes" id="UP000317243"/>
    </source>
</evidence>
<name>A0A5C5X5V4_9PLAN</name>
<dbReference type="AlphaFoldDB" id="A0A5C5X5V4"/>
<evidence type="ECO:0000313" key="2">
    <source>
        <dbReference type="EMBL" id="TWT57575.1"/>
    </source>
</evidence>
<organism evidence="2 3">
    <name type="scientific">Thalassoglobus neptunius</name>
    <dbReference type="NCBI Taxonomy" id="1938619"/>
    <lineage>
        <taxon>Bacteria</taxon>
        <taxon>Pseudomonadati</taxon>
        <taxon>Planctomycetota</taxon>
        <taxon>Planctomycetia</taxon>
        <taxon>Planctomycetales</taxon>
        <taxon>Planctomycetaceae</taxon>
        <taxon>Thalassoglobus</taxon>
    </lineage>
</organism>
<dbReference type="Proteomes" id="UP000317243">
    <property type="component" value="Unassembled WGS sequence"/>
</dbReference>
<dbReference type="Gene3D" id="2.130.10.130">
    <property type="entry name" value="Integrin alpha, N-terminal"/>
    <property type="match status" value="1"/>
</dbReference>
<dbReference type="OrthoDB" id="237141at2"/>
<dbReference type="InterPro" id="IPR028994">
    <property type="entry name" value="Integrin_alpha_N"/>
</dbReference>
<evidence type="ECO:0000256" key="1">
    <source>
        <dbReference type="ARBA" id="ARBA00022729"/>
    </source>
</evidence>
<reference evidence="2 3" key="1">
    <citation type="submission" date="2019-02" db="EMBL/GenBank/DDBJ databases">
        <title>Deep-cultivation of Planctomycetes and their phenomic and genomic characterization uncovers novel biology.</title>
        <authorList>
            <person name="Wiegand S."/>
            <person name="Jogler M."/>
            <person name="Boedeker C."/>
            <person name="Pinto D."/>
            <person name="Vollmers J."/>
            <person name="Rivas-Marin E."/>
            <person name="Kohn T."/>
            <person name="Peeters S.H."/>
            <person name="Heuer A."/>
            <person name="Rast P."/>
            <person name="Oberbeckmann S."/>
            <person name="Bunk B."/>
            <person name="Jeske O."/>
            <person name="Meyerdierks A."/>
            <person name="Storesund J.E."/>
            <person name="Kallscheuer N."/>
            <person name="Luecker S."/>
            <person name="Lage O.M."/>
            <person name="Pohl T."/>
            <person name="Merkel B.J."/>
            <person name="Hornburger P."/>
            <person name="Mueller R.-W."/>
            <person name="Bruemmer F."/>
            <person name="Labrenz M."/>
            <person name="Spormann A.M."/>
            <person name="Op Den Camp H."/>
            <person name="Overmann J."/>
            <person name="Amann R."/>
            <person name="Jetten M.S.M."/>
            <person name="Mascher T."/>
            <person name="Medema M.H."/>
            <person name="Devos D.P."/>
            <person name="Kaster A.-K."/>
            <person name="Ovreas L."/>
            <person name="Rohde M."/>
            <person name="Galperin M.Y."/>
            <person name="Jogler C."/>
        </authorList>
    </citation>
    <scope>NUCLEOTIDE SEQUENCE [LARGE SCALE GENOMIC DNA]</scope>
    <source>
        <strain evidence="2 3">KOR42</strain>
    </source>
</reference>
<dbReference type="EMBL" id="SIHI01000001">
    <property type="protein sequence ID" value="TWT57575.1"/>
    <property type="molecule type" value="Genomic_DNA"/>
</dbReference>
<dbReference type="InterPro" id="IPR013517">
    <property type="entry name" value="FG-GAP"/>
</dbReference>
<dbReference type="RefSeq" id="WP_146507394.1">
    <property type="nucleotide sequence ID" value="NZ_SIHI01000001.1"/>
</dbReference>
<proteinExistence type="predicted"/>
<dbReference type="PANTHER" id="PTHR44103">
    <property type="entry name" value="PROPROTEIN CONVERTASE P"/>
    <property type="match status" value="1"/>
</dbReference>
<sequence length="399" mass="43445">MRCLTLLVTFVSGLVAFVSGLILDTPLHAGDPTAWIKHTLYEGGSCQTAIAGDFTGDGIVDVISHSDGKVHLHIAPDWKHVVLYENQKQRCIHSEAMDVDRDGDLDYICARYNPGLIAWLENPGYENAPGKQSEARADWKWHLVDDQVHGIHGLLVGDVNLDGHADLIANSAQPVGDFPESVVWYDRIGVETGQPWKRYIPADKDAPGLSHYLGLGDVNHDGRPDILTGAKGGPMAEPGSGDWFAWWEAPVDPTTTGWSKHLISNDEPGATNLFVVDVNGDGRNDVLASRGHGTGLCWFAGPDMKRTNFGNGQIAPHCLAVADFDGDGDIDAATCAKDSMTTAWFENDGSGKFRTHQLDNAQAAYDIRSIDMDGDRDIDLVVAGQSSKNVVWYENRMNE</sequence>
<dbReference type="PANTHER" id="PTHR44103:SF1">
    <property type="entry name" value="PROPROTEIN CONVERTASE P"/>
    <property type="match status" value="1"/>
</dbReference>
<keyword evidence="3" id="KW-1185">Reference proteome</keyword>